<dbReference type="GO" id="GO:0071555">
    <property type="term" value="P:cell wall organization"/>
    <property type="evidence" value="ECO:0007669"/>
    <property type="project" value="UniProtKB-KW"/>
</dbReference>
<gene>
    <name evidence="12" type="primary">dacB_2</name>
    <name evidence="12" type="ORF">ERS852394_02055</name>
</gene>
<dbReference type="EC" id="3.4.16.4" evidence="12"/>
<sequence>MTKQQKGKTSAGQQRRSARPEQMHASRQHPQKRSSKSSARMRRMRKKRMKNTILLIALLLILVCGAGGLFYMLRGGIGSEPVMAYSTDREFQHQKISGISQRADAFAADLCVVTGDQTLDSVSLEQAQKGVLLDLKDKSVLYAQGAYDKVYPASITKIITALLAFKNSNMDDVVTITQENITLEEGSQVVGFQVGDQVTMDQLVHCLLVYSGNDAASAIATHVGGSTENFVAMMNEYAAQLGCTGTHFTNPHGLQDENHYTTPYDIYLMLKEALKYPEFTEITQLPSYTVTFQHSDGSEDSVSLTATDHYLTGEANAPKGVTVLGGKTGTTSSAGNCLALLCQNSYGEPYVSIVMGASTKELLYQQMTSLLENINTV</sequence>
<evidence type="ECO:0000256" key="6">
    <source>
        <dbReference type="ARBA" id="ARBA00023316"/>
    </source>
</evidence>
<feature type="binding site" evidence="8">
    <location>
        <position position="327"/>
    </location>
    <ligand>
        <name>substrate</name>
    </ligand>
</feature>
<evidence type="ECO:0000256" key="5">
    <source>
        <dbReference type="ARBA" id="ARBA00022984"/>
    </source>
</evidence>
<feature type="domain" description="Peptidase S11 D-alanyl-D-alanine carboxypeptidase A N-terminal" evidence="11">
    <location>
        <begin position="126"/>
        <end position="359"/>
    </location>
</feature>
<evidence type="ECO:0000313" key="13">
    <source>
        <dbReference type="Proteomes" id="UP000095409"/>
    </source>
</evidence>
<protein>
    <submittedName>
        <fullName evidence="12">D-alanyl-D-alanine carboxypeptidase dacB</fullName>
        <ecNumber evidence="12">3.4.16.4</ecNumber>
    </submittedName>
</protein>
<feature type="region of interest" description="Disordered" evidence="10">
    <location>
        <begin position="1"/>
        <end position="44"/>
    </location>
</feature>
<dbReference type="GO" id="GO:0006508">
    <property type="term" value="P:proteolysis"/>
    <property type="evidence" value="ECO:0007669"/>
    <property type="project" value="InterPro"/>
</dbReference>
<evidence type="ECO:0000256" key="9">
    <source>
        <dbReference type="RuleBase" id="RU004016"/>
    </source>
</evidence>
<dbReference type="GO" id="GO:0009002">
    <property type="term" value="F:serine-type D-Ala-D-Ala carboxypeptidase activity"/>
    <property type="evidence" value="ECO:0007669"/>
    <property type="project" value="UniProtKB-EC"/>
</dbReference>
<feature type="active site" description="Proton acceptor" evidence="7">
    <location>
        <position position="157"/>
    </location>
</feature>
<evidence type="ECO:0000256" key="1">
    <source>
        <dbReference type="ARBA" id="ARBA00007164"/>
    </source>
</evidence>
<keyword evidence="6" id="KW-0961">Cell wall biogenesis/degradation</keyword>
<keyword evidence="2" id="KW-0732">Signal</keyword>
<keyword evidence="12" id="KW-0121">Carboxypeptidase</keyword>
<dbReference type="GO" id="GO:0009252">
    <property type="term" value="P:peptidoglycan biosynthetic process"/>
    <property type="evidence" value="ECO:0007669"/>
    <property type="project" value="UniProtKB-KW"/>
</dbReference>
<evidence type="ECO:0000313" key="12">
    <source>
        <dbReference type="EMBL" id="CUO37388.1"/>
    </source>
</evidence>
<dbReference type="GO" id="GO:0008360">
    <property type="term" value="P:regulation of cell shape"/>
    <property type="evidence" value="ECO:0007669"/>
    <property type="project" value="UniProtKB-KW"/>
</dbReference>
<dbReference type="RefSeq" id="WP_022389344.1">
    <property type="nucleotide sequence ID" value="NZ_CYZD01000009.1"/>
</dbReference>
<keyword evidence="5" id="KW-0573">Peptidoglycan synthesis</keyword>
<dbReference type="AlphaFoldDB" id="A0A174ELB7"/>
<evidence type="ECO:0000256" key="8">
    <source>
        <dbReference type="PIRSR" id="PIRSR618044-2"/>
    </source>
</evidence>
<dbReference type="PRINTS" id="PR00725">
    <property type="entry name" value="DADACBPTASE1"/>
</dbReference>
<keyword evidence="3 12" id="KW-0378">Hydrolase</keyword>
<evidence type="ECO:0000259" key="11">
    <source>
        <dbReference type="Pfam" id="PF00768"/>
    </source>
</evidence>
<dbReference type="Gene3D" id="3.40.710.10">
    <property type="entry name" value="DD-peptidase/beta-lactamase superfamily"/>
    <property type="match status" value="1"/>
</dbReference>
<feature type="compositionally biased region" description="Basic residues" evidence="10">
    <location>
        <begin position="26"/>
        <end position="44"/>
    </location>
</feature>
<dbReference type="PANTHER" id="PTHR21581">
    <property type="entry name" value="D-ALANYL-D-ALANINE CARBOXYPEPTIDASE"/>
    <property type="match status" value="1"/>
</dbReference>
<dbReference type="InterPro" id="IPR018044">
    <property type="entry name" value="Peptidase_S11"/>
</dbReference>
<reference evidence="12 13" key="1">
    <citation type="submission" date="2015-09" db="EMBL/GenBank/DDBJ databases">
        <authorList>
            <consortium name="Pathogen Informatics"/>
        </authorList>
    </citation>
    <scope>NUCLEOTIDE SEQUENCE [LARGE SCALE GENOMIC DNA]</scope>
    <source>
        <strain evidence="12 13">2789STDY5608837</strain>
    </source>
</reference>
<accession>A0A174ELB7</accession>
<proteinExistence type="inferred from homology"/>
<dbReference type="SUPFAM" id="SSF56601">
    <property type="entry name" value="beta-lactamase/transpeptidase-like"/>
    <property type="match status" value="1"/>
</dbReference>
<evidence type="ECO:0000256" key="4">
    <source>
        <dbReference type="ARBA" id="ARBA00022960"/>
    </source>
</evidence>
<dbReference type="InterPro" id="IPR012338">
    <property type="entry name" value="Beta-lactam/transpept-like"/>
</dbReference>
<dbReference type="EMBL" id="CYZD01000009">
    <property type="protein sequence ID" value="CUO37388.1"/>
    <property type="molecule type" value="Genomic_DNA"/>
</dbReference>
<evidence type="ECO:0000256" key="7">
    <source>
        <dbReference type="PIRSR" id="PIRSR618044-1"/>
    </source>
</evidence>
<evidence type="ECO:0000256" key="3">
    <source>
        <dbReference type="ARBA" id="ARBA00022801"/>
    </source>
</evidence>
<dbReference type="Proteomes" id="UP000095409">
    <property type="component" value="Unassembled WGS sequence"/>
</dbReference>
<feature type="compositionally biased region" description="Polar residues" evidence="10">
    <location>
        <begin position="1"/>
        <end position="15"/>
    </location>
</feature>
<name>A0A174ELB7_9FIRM</name>
<feature type="active site" evidence="7">
    <location>
        <position position="211"/>
    </location>
</feature>
<organism evidence="12 13">
    <name type="scientific">Blautia obeum</name>
    <dbReference type="NCBI Taxonomy" id="40520"/>
    <lineage>
        <taxon>Bacteria</taxon>
        <taxon>Bacillati</taxon>
        <taxon>Bacillota</taxon>
        <taxon>Clostridia</taxon>
        <taxon>Lachnospirales</taxon>
        <taxon>Lachnospiraceae</taxon>
        <taxon>Blautia</taxon>
    </lineage>
</organism>
<evidence type="ECO:0000256" key="2">
    <source>
        <dbReference type="ARBA" id="ARBA00022729"/>
    </source>
</evidence>
<evidence type="ECO:0000256" key="10">
    <source>
        <dbReference type="SAM" id="MobiDB-lite"/>
    </source>
</evidence>
<keyword evidence="12" id="KW-0645">Protease</keyword>
<dbReference type="PANTHER" id="PTHR21581:SF6">
    <property type="entry name" value="TRAFFICKING PROTEIN PARTICLE COMPLEX SUBUNIT 12"/>
    <property type="match status" value="1"/>
</dbReference>
<feature type="active site" description="Acyl-ester intermediate" evidence="7">
    <location>
        <position position="154"/>
    </location>
</feature>
<keyword evidence="4" id="KW-0133">Cell shape</keyword>
<dbReference type="Pfam" id="PF00768">
    <property type="entry name" value="Peptidase_S11"/>
    <property type="match status" value="1"/>
</dbReference>
<comment type="similarity">
    <text evidence="1 9">Belongs to the peptidase S11 family.</text>
</comment>
<dbReference type="InterPro" id="IPR001967">
    <property type="entry name" value="Peptidase_S11_N"/>
</dbReference>